<name>A0A5N3PCW1_9HYPH</name>
<dbReference type="InterPro" id="IPR036566">
    <property type="entry name" value="PYNP-like_C_sf"/>
</dbReference>
<dbReference type="Proteomes" id="UP000325684">
    <property type="component" value="Unassembled WGS sequence"/>
</dbReference>
<comment type="subunit">
    <text evidence="2 7">Homodimer.</text>
</comment>
<dbReference type="Gene3D" id="3.90.1170.30">
    <property type="entry name" value="Pyrimidine nucleoside phosphorylase-like, C-terminal domain"/>
    <property type="match status" value="1"/>
</dbReference>
<dbReference type="SMART" id="SM00941">
    <property type="entry name" value="PYNP_C"/>
    <property type="match status" value="1"/>
</dbReference>
<evidence type="ECO:0000256" key="1">
    <source>
        <dbReference type="ARBA" id="ARBA00006915"/>
    </source>
</evidence>
<evidence type="ECO:0000256" key="2">
    <source>
        <dbReference type="ARBA" id="ARBA00011738"/>
    </source>
</evidence>
<reference evidence="9 10" key="1">
    <citation type="journal article" date="2019" name="Microorganisms">
        <title>Genome Insights into the Novel Species Microvirga brassicacearum, a Rapeseed Endophyte with Biotechnological Potential.</title>
        <authorList>
            <person name="Jimenez-Gomez A."/>
            <person name="Saati-Santamaria Z."/>
            <person name="Igual J.M."/>
            <person name="Rivas R."/>
            <person name="Mateos P.F."/>
            <person name="Garcia-Fraile P."/>
        </authorList>
    </citation>
    <scope>NUCLEOTIDE SEQUENCE [LARGE SCALE GENOMIC DNA]</scope>
    <source>
        <strain evidence="9 10">CDVBN77</strain>
    </source>
</reference>
<dbReference type="InterPro" id="IPR013102">
    <property type="entry name" value="PYNP_C"/>
</dbReference>
<dbReference type="Pfam" id="PF02885">
    <property type="entry name" value="Glycos_trans_3N"/>
    <property type="match status" value="1"/>
</dbReference>
<dbReference type="AlphaFoldDB" id="A0A5N3PCW1"/>
<dbReference type="InterPro" id="IPR000053">
    <property type="entry name" value="Thymidine/pyrmidine_PPase"/>
</dbReference>
<evidence type="ECO:0000256" key="7">
    <source>
        <dbReference type="HAMAP-Rule" id="MF_01628"/>
    </source>
</evidence>
<evidence type="ECO:0000256" key="3">
    <source>
        <dbReference type="ARBA" id="ARBA00011892"/>
    </source>
</evidence>
<dbReference type="InterPro" id="IPR017872">
    <property type="entry name" value="Pyrmidine_PPase_CS"/>
</dbReference>
<dbReference type="GO" id="GO:0006206">
    <property type="term" value="P:pyrimidine nucleobase metabolic process"/>
    <property type="evidence" value="ECO:0007669"/>
    <property type="project" value="InterPro"/>
</dbReference>
<dbReference type="InterPro" id="IPR035902">
    <property type="entry name" value="Nuc_phospho_transferase"/>
</dbReference>
<keyword evidence="5 7" id="KW-0808">Transferase</keyword>
<dbReference type="PROSITE" id="PS00647">
    <property type="entry name" value="THYMID_PHOSPHORYLASE"/>
    <property type="match status" value="1"/>
</dbReference>
<proteinExistence type="inferred from homology"/>
<organism evidence="9 10">
    <name type="scientific">Microvirga brassicacearum</name>
    <dbReference type="NCBI Taxonomy" id="2580413"/>
    <lineage>
        <taxon>Bacteria</taxon>
        <taxon>Pseudomonadati</taxon>
        <taxon>Pseudomonadota</taxon>
        <taxon>Alphaproteobacteria</taxon>
        <taxon>Hyphomicrobiales</taxon>
        <taxon>Methylobacteriaceae</taxon>
        <taxon>Microvirga</taxon>
    </lineage>
</organism>
<evidence type="ECO:0000313" key="9">
    <source>
        <dbReference type="EMBL" id="KAB0267577.1"/>
    </source>
</evidence>
<dbReference type="GO" id="GO:0046104">
    <property type="term" value="P:thymidine metabolic process"/>
    <property type="evidence" value="ECO:0007669"/>
    <property type="project" value="UniProtKB-UniRule"/>
</dbReference>
<gene>
    <name evidence="7 9" type="primary">deoA</name>
    <name evidence="9" type="ORF">FEZ63_09835</name>
</gene>
<comment type="similarity">
    <text evidence="1 7">Belongs to the thymidine/pyrimidine-nucleoside phosphorylase family.</text>
</comment>
<evidence type="ECO:0000256" key="6">
    <source>
        <dbReference type="ARBA" id="ARBA00048550"/>
    </source>
</evidence>
<dbReference type="InterPro" id="IPR017459">
    <property type="entry name" value="Glycosyl_Trfase_fam3_N_dom"/>
</dbReference>
<dbReference type="Pfam" id="PF07831">
    <property type="entry name" value="PYNP_C"/>
    <property type="match status" value="1"/>
</dbReference>
<comment type="function">
    <text evidence="7">The enzymes which catalyze the reversible phosphorolysis of pyrimidine nucleosides are involved in the degradation of these compounds and in their utilization as carbon and energy sources, or in the rescue of pyrimidine bases for nucleotide synthesis.</text>
</comment>
<dbReference type="GO" id="GO:0009032">
    <property type="term" value="F:thymidine phosphorylase activity"/>
    <property type="evidence" value="ECO:0007669"/>
    <property type="project" value="UniProtKB-UniRule"/>
</dbReference>
<dbReference type="NCBIfam" id="NF004490">
    <property type="entry name" value="PRK05820.1"/>
    <property type="match status" value="1"/>
</dbReference>
<protein>
    <recommendedName>
        <fullName evidence="3 7">Thymidine phosphorylase</fullName>
        <ecNumber evidence="3 7">2.4.2.4</ecNumber>
    </recommendedName>
    <alternativeName>
        <fullName evidence="7">TdRPase</fullName>
    </alternativeName>
</protein>
<dbReference type="InterPro" id="IPR036320">
    <property type="entry name" value="Glycosyl_Trfase_fam3_N_dom_sf"/>
</dbReference>
<comment type="pathway">
    <text evidence="7">Pyrimidine metabolism; dTMP biosynthesis via salvage pathway; dTMP from thymine: step 1/2.</text>
</comment>
<dbReference type="InterPro" id="IPR013465">
    <property type="entry name" value="Thymidine_Pase"/>
</dbReference>
<evidence type="ECO:0000259" key="8">
    <source>
        <dbReference type="SMART" id="SM00941"/>
    </source>
</evidence>
<dbReference type="Gene3D" id="1.20.970.10">
    <property type="entry name" value="Transferase, Pyrimidine Nucleoside Phosphorylase, Chain C"/>
    <property type="match status" value="1"/>
</dbReference>
<evidence type="ECO:0000256" key="5">
    <source>
        <dbReference type="ARBA" id="ARBA00022679"/>
    </source>
</evidence>
<sequence>MNFLPQEIIRRKRDGGELSAEQIQSFVEGMTSGRVSEGQVASFAMAVFFRGLSVPERVALTCAMRDSGEVLTWDLPGPVLDKHSTGGVGDTVSLALAPAVAACGGYVPMISGRGLGHTGGTLDKLDSIPGYMSQPDIETFRRVTREVGCAIIGQTADLAPADKRLYSIRDVTATVESIDLVTSSILSKKLAAGLHGLVMDVKFGSGAFMNNAADARKLAESLVLVATGAGLPTSALLTDMNEPLASHAGNAVEVAYIADYLSGRRREARFHEVTVELSAEMLVLGKLAADIADARARIEDAIASGRAAEIFQRMVVALGGPHDLVERPKHHLKTAPVVRAVHPERHGTVHAIRTRETGVAVVALGGGRTRPQDAVDHAVGLTDLAGIGEQVDHERPLGIVHARTEAEADAAARALQRAYTLGEGPVESKDTVLERIGA</sequence>
<dbReference type="SUPFAM" id="SSF47648">
    <property type="entry name" value="Nucleoside phosphorylase/phosphoribosyltransferase N-terminal domain"/>
    <property type="match status" value="1"/>
</dbReference>
<keyword evidence="10" id="KW-1185">Reference proteome</keyword>
<dbReference type="SUPFAM" id="SSF54680">
    <property type="entry name" value="Pyrimidine nucleoside phosphorylase C-terminal domain"/>
    <property type="match status" value="1"/>
</dbReference>
<dbReference type="GO" id="GO:0004645">
    <property type="term" value="F:1,4-alpha-oligoglucan phosphorylase activity"/>
    <property type="evidence" value="ECO:0007669"/>
    <property type="project" value="InterPro"/>
</dbReference>
<dbReference type="RefSeq" id="WP_150943776.1">
    <property type="nucleotide sequence ID" value="NZ_VCMV01000013.1"/>
</dbReference>
<feature type="domain" description="Pyrimidine nucleoside phosphorylase C-terminal" evidence="8">
    <location>
        <begin position="348"/>
        <end position="422"/>
    </location>
</feature>
<dbReference type="EC" id="2.4.2.4" evidence="3 7"/>
<comment type="caution">
    <text evidence="9">The sequence shown here is derived from an EMBL/GenBank/DDBJ whole genome shotgun (WGS) entry which is preliminary data.</text>
</comment>
<dbReference type="NCBIfam" id="TIGR02644">
    <property type="entry name" value="Y_phosphoryl"/>
    <property type="match status" value="1"/>
</dbReference>
<dbReference type="InterPro" id="IPR018090">
    <property type="entry name" value="Pyrmidine_PPas_bac/euk"/>
</dbReference>
<dbReference type="Gene3D" id="3.40.1030.10">
    <property type="entry name" value="Nucleoside phosphorylase/phosphoribosyltransferase catalytic domain"/>
    <property type="match status" value="1"/>
</dbReference>
<dbReference type="EMBL" id="VCMV01000013">
    <property type="protein sequence ID" value="KAB0267577.1"/>
    <property type="molecule type" value="Genomic_DNA"/>
</dbReference>
<dbReference type="NCBIfam" id="TIGR02643">
    <property type="entry name" value="T_phosphoryl"/>
    <property type="match status" value="1"/>
</dbReference>
<dbReference type="Pfam" id="PF00591">
    <property type="entry name" value="Glycos_transf_3"/>
    <property type="match status" value="1"/>
</dbReference>
<dbReference type="PIRSF" id="PIRSF000478">
    <property type="entry name" value="TP_PyNP"/>
    <property type="match status" value="1"/>
</dbReference>
<dbReference type="FunFam" id="3.40.1030.10:FF:000003">
    <property type="entry name" value="Pyrimidine-nucleoside phosphorylase"/>
    <property type="match status" value="1"/>
</dbReference>
<accession>A0A5N3PCW1</accession>
<dbReference type="GO" id="GO:0005829">
    <property type="term" value="C:cytosol"/>
    <property type="evidence" value="ECO:0007669"/>
    <property type="project" value="TreeGrafter"/>
</dbReference>
<dbReference type="HAMAP" id="MF_01628">
    <property type="entry name" value="Thymid_phosp"/>
    <property type="match status" value="1"/>
</dbReference>
<evidence type="ECO:0000313" key="10">
    <source>
        <dbReference type="Proteomes" id="UP000325684"/>
    </source>
</evidence>
<dbReference type="PANTHER" id="PTHR10515:SF0">
    <property type="entry name" value="THYMIDINE PHOSPHORYLASE"/>
    <property type="match status" value="1"/>
</dbReference>
<comment type="catalytic activity">
    <reaction evidence="6 7">
        <text>thymidine + phosphate = 2-deoxy-alpha-D-ribose 1-phosphate + thymine</text>
        <dbReference type="Rhea" id="RHEA:16037"/>
        <dbReference type="ChEBI" id="CHEBI:17748"/>
        <dbReference type="ChEBI" id="CHEBI:17821"/>
        <dbReference type="ChEBI" id="CHEBI:43474"/>
        <dbReference type="ChEBI" id="CHEBI:57259"/>
        <dbReference type="EC" id="2.4.2.4"/>
    </reaction>
</comment>
<evidence type="ECO:0000256" key="4">
    <source>
        <dbReference type="ARBA" id="ARBA00022676"/>
    </source>
</evidence>
<keyword evidence="4 7" id="KW-0328">Glycosyltransferase</keyword>
<dbReference type="InterPro" id="IPR000312">
    <property type="entry name" value="Glycosyl_Trfase_fam3"/>
</dbReference>
<dbReference type="OrthoDB" id="9763887at2"/>
<dbReference type="PANTHER" id="PTHR10515">
    <property type="entry name" value="THYMIDINE PHOSPHORYLASE"/>
    <property type="match status" value="1"/>
</dbReference>
<dbReference type="UniPathway" id="UPA00578">
    <property type="reaction ID" value="UER00638"/>
</dbReference>
<dbReference type="SUPFAM" id="SSF52418">
    <property type="entry name" value="Nucleoside phosphorylase/phosphoribosyltransferase catalytic domain"/>
    <property type="match status" value="1"/>
</dbReference>